<dbReference type="SUPFAM" id="SSF161098">
    <property type="entry name" value="MetI-like"/>
    <property type="match status" value="1"/>
</dbReference>
<protein>
    <submittedName>
        <fullName evidence="9">Sugar ABC transporter permease</fullName>
    </submittedName>
</protein>
<feature type="transmembrane region" description="Helical" evidence="7">
    <location>
        <begin position="279"/>
        <end position="301"/>
    </location>
</feature>
<evidence type="ECO:0000313" key="10">
    <source>
        <dbReference type="Proteomes" id="UP001500037"/>
    </source>
</evidence>
<keyword evidence="5 7" id="KW-1133">Transmembrane helix</keyword>
<evidence type="ECO:0000256" key="4">
    <source>
        <dbReference type="ARBA" id="ARBA00022692"/>
    </source>
</evidence>
<feature type="transmembrane region" description="Helical" evidence="7">
    <location>
        <begin position="221"/>
        <end position="244"/>
    </location>
</feature>
<dbReference type="EMBL" id="BAAALF010000031">
    <property type="protein sequence ID" value="GAA1232661.1"/>
    <property type="molecule type" value="Genomic_DNA"/>
</dbReference>
<feature type="domain" description="ABC transmembrane type-1" evidence="8">
    <location>
        <begin position="67"/>
        <end position="300"/>
    </location>
</feature>
<comment type="caution">
    <text evidence="9">The sequence shown here is derived from an EMBL/GenBank/DDBJ whole genome shotgun (WGS) entry which is preliminary data.</text>
</comment>
<organism evidence="9 10">
    <name type="scientific">Kitasatospora nipponensis</name>
    <dbReference type="NCBI Taxonomy" id="258049"/>
    <lineage>
        <taxon>Bacteria</taxon>
        <taxon>Bacillati</taxon>
        <taxon>Actinomycetota</taxon>
        <taxon>Actinomycetes</taxon>
        <taxon>Kitasatosporales</taxon>
        <taxon>Streptomycetaceae</taxon>
        <taxon>Kitasatospora</taxon>
    </lineage>
</organism>
<dbReference type="CDD" id="cd06261">
    <property type="entry name" value="TM_PBP2"/>
    <property type="match status" value="1"/>
</dbReference>
<feature type="transmembrane region" description="Helical" evidence="7">
    <location>
        <begin position="167"/>
        <end position="187"/>
    </location>
</feature>
<keyword evidence="3" id="KW-1003">Cell membrane</keyword>
<keyword evidence="2 7" id="KW-0813">Transport</keyword>
<dbReference type="PROSITE" id="PS50928">
    <property type="entry name" value="ABC_TM1"/>
    <property type="match status" value="1"/>
</dbReference>
<evidence type="ECO:0000256" key="1">
    <source>
        <dbReference type="ARBA" id="ARBA00004651"/>
    </source>
</evidence>
<dbReference type="Gene3D" id="1.10.3720.10">
    <property type="entry name" value="MetI-like"/>
    <property type="match status" value="1"/>
</dbReference>
<dbReference type="InterPro" id="IPR000515">
    <property type="entry name" value="MetI-like"/>
</dbReference>
<evidence type="ECO:0000256" key="7">
    <source>
        <dbReference type="RuleBase" id="RU363032"/>
    </source>
</evidence>
<dbReference type="PANTHER" id="PTHR30193">
    <property type="entry name" value="ABC TRANSPORTER PERMEASE PROTEIN"/>
    <property type="match status" value="1"/>
</dbReference>
<evidence type="ECO:0000313" key="9">
    <source>
        <dbReference type="EMBL" id="GAA1232661.1"/>
    </source>
</evidence>
<feature type="transmembrane region" description="Helical" evidence="7">
    <location>
        <begin position="114"/>
        <end position="135"/>
    </location>
</feature>
<comment type="similarity">
    <text evidence="7">Belongs to the binding-protein-dependent transport system permease family.</text>
</comment>
<dbReference type="InterPro" id="IPR051393">
    <property type="entry name" value="ABC_transporter_permease"/>
</dbReference>
<evidence type="ECO:0000256" key="3">
    <source>
        <dbReference type="ARBA" id="ARBA00022475"/>
    </source>
</evidence>
<dbReference type="InterPro" id="IPR035906">
    <property type="entry name" value="MetI-like_sf"/>
</dbReference>
<dbReference type="RefSeq" id="WP_344441321.1">
    <property type="nucleotide sequence ID" value="NZ_BAAALF010000031.1"/>
</dbReference>
<evidence type="ECO:0000256" key="2">
    <source>
        <dbReference type="ARBA" id="ARBA00022448"/>
    </source>
</evidence>
<evidence type="ECO:0000259" key="8">
    <source>
        <dbReference type="PROSITE" id="PS50928"/>
    </source>
</evidence>
<dbReference type="PANTHER" id="PTHR30193:SF41">
    <property type="entry name" value="DIACETYLCHITOBIOSE UPTAKE SYSTEM PERMEASE PROTEIN NGCF"/>
    <property type="match status" value="1"/>
</dbReference>
<keyword evidence="4 7" id="KW-0812">Transmembrane</keyword>
<name>A0ABP4GUN2_9ACTN</name>
<feature type="transmembrane region" description="Helical" evidence="7">
    <location>
        <begin position="71"/>
        <end position="94"/>
    </location>
</feature>
<evidence type="ECO:0000256" key="5">
    <source>
        <dbReference type="ARBA" id="ARBA00022989"/>
    </source>
</evidence>
<accession>A0ABP4GUN2</accession>
<reference evidence="10" key="1">
    <citation type="journal article" date="2019" name="Int. J. Syst. Evol. Microbiol.">
        <title>The Global Catalogue of Microorganisms (GCM) 10K type strain sequencing project: providing services to taxonomists for standard genome sequencing and annotation.</title>
        <authorList>
            <consortium name="The Broad Institute Genomics Platform"/>
            <consortium name="The Broad Institute Genome Sequencing Center for Infectious Disease"/>
            <person name="Wu L."/>
            <person name="Ma J."/>
        </authorList>
    </citation>
    <scope>NUCLEOTIDE SEQUENCE [LARGE SCALE GENOMIC DNA]</scope>
    <source>
        <strain evidence="10">JCM 13004</strain>
    </source>
</reference>
<evidence type="ECO:0000256" key="6">
    <source>
        <dbReference type="ARBA" id="ARBA00023136"/>
    </source>
</evidence>
<keyword evidence="10" id="KW-1185">Reference proteome</keyword>
<gene>
    <name evidence="9" type="ORF">GCM10009665_23590</name>
</gene>
<comment type="subcellular location">
    <subcellularLocation>
        <location evidence="1 7">Cell membrane</location>
        <topology evidence="1 7">Multi-pass membrane protein</topology>
    </subcellularLocation>
</comment>
<dbReference type="Pfam" id="PF00528">
    <property type="entry name" value="BPD_transp_1"/>
    <property type="match status" value="1"/>
</dbReference>
<keyword evidence="6 7" id="KW-0472">Membrane</keyword>
<proteinExistence type="inferred from homology"/>
<sequence length="311" mass="34438">MRHRQSRFIFGFLFVPVLLYAVLVIWPYLQTFGYSLTDWSGFSPSMNFVGLKNYTDLLHDDVFMTAIGHNLLLLVLLPTLTILLALFFAFMLNVGGRGGTTGIQGVRGAAFYKVVFFLPQVFSVAILVVLFEGVYRSDPGGLLNGVLVKLGLENPQHPIEWLSDPDTVFWCILAVLIWAGVGFYLVLFSAAMQSIPKDIYEAALLDGSGRAQTFLKITIPLLWETIQTAWVFLAIAAMDAFALVSSMTPPAGLYGGGPNHRSEVIATYLMRNFLPLGKAGYACAMGVVIFFITLVLSVVSLRVTRRERIEY</sequence>
<dbReference type="Proteomes" id="UP001500037">
    <property type="component" value="Unassembled WGS sequence"/>
</dbReference>
<feature type="transmembrane region" description="Helical" evidence="7">
    <location>
        <begin position="7"/>
        <end position="29"/>
    </location>
</feature>